<gene>
    <name evidence="1" type="ORF">AAG570_011703</name>
</gene>
<sequence length="226" mass="25687">MLGIVSVEEPYKKTEIPQCQNCQQYGHTKGYCNYGPKCVKCGLPPAPWKAPDTRSQDPALSFPSLPANTASLQHFEHPSHPQATQPVLQQEKLPPKQQQEQLSIQPQWRPQRPYKILTRILSCFPNRNRAQGCHINSNSNISKPSLIQSNANNQFNNFNQAFSMPNNTKRDLRNNCLNYASSSINHNHIPKPYPLCPTELLHKSPLIYQNPIIIPHPPTNRIKDLT</sequence>
<dbReference type="EMBL" id="JBFDAA010000007">
    <property type="protein sequence ID" value="KAL1130455.1"/>
    <property type="molecule type" value="Genomic_DNA"/>
</dbReference>
<keyword evidence="2" id="KW-1185">Reference proteome</keyword>
<organism evidence="1 2">
    <name type="scientific">Ranatra chinensis</name>
    <dbReference type="NCBI Taxonomy" id="642074"/>
    <lineage>
        <taxon>Eukaryota</taxon>
        <taxon>Metazoa</taxon>
        <taxon>Ecdysozoa</taxon>
        <taxon>Arthropoda</taxon>
        <taxon>Hexapoda</taxon>
        <taxon>Insecta</taxon>
        <taxon>Pterygota</taxon>
        <taxon>Neoptera</taxon>
        <taxon>Paraneoptera</taxon>
        <taxon>Hemiptera</taxon>
        <taxon>Heteroptera</taxon>
        <taxon>Panheteroptera</taxon>
        <taxon>Nepomorpha</taxon>
        <taxon>Nepidae</taxon>
        <taxon>Ranatrinae</taxon>
        <taxon>Ranatra</taxon>
    </lineage>
</organism>
<dbReference type="Proteomes" id="UP001558652">
    <property type="component" value="Unassembled WGS sequence"/>
</dbReference>
<evidence type="ECO:0000313" key="2">
    <source>
        <dbReference type="Proteomes" id="UP001558652"/>
    </source>
</evidence>
<comment type="caution">
    <text evidence="1">The sequence shown here is derived from an EMBL/GenBank/DDBJ whole genome shotgun (WGS) entry which is preliminary data.</text>
</comment>
<proteinExistence type="predicted"/>
<protein>
    <submittedName>
        <fullName evidence="1">Uncharacterized protein</fullName>
    </submittedName>
</protein>
<dbReference type="AlphaFoldDB" id="A0ABD0YGN4"/>
<name>A0ABD0YGN4_9HEMI</name>
<accession>A0ABD0YGN4</accession>
<evidence type="ECO:0000313" key="1">
    <source>
        <dbReference type="EMBL" id="KAL1130455.1"/>
    </source>
</evidence>
<reference evidence="1 2" key="1">
    <citation type="submission" date="2024-07" db="EMBL/GenBank/DDBJ databases">
        <title>Chromosome-level genome assembly of the water stick insect Ranatra chinensis (Heteroptera: Nepidae).</title>
        <authorList>
            <person name="Liu X."/>
        </authorList>
    </citation>
    <scope>NUCLEOTIDE SEQUENCE [LARGE SCALE GENOMIC DNA]</scope>
    <source>
        <strain evidence="1">Cailab_2021Rc</strain>
        <tissue evidence="1">Muscle</tissue>
    </source>
</reference>